<feature type="transmembrane region" description="Helical" evidence="16">
    <location>
        <begin position="403"/>
        <end position="426"/>
    </location>
</feature>
<keyword evidence="6 15" id="KW-0645">Protease</keyword>
<feature type="domain" description="Peptidase M28" evidence="17">
    <location>
        <begin position="120"/>
        <end position="292"/>
    </location>
</feature>
<dbReference type="InterPro" id="IPR007484">
    <property type="entry name" value="Peptidase_M28"/>
</dbReference>
<feature type="transmembrane region" description="Helical" evidence="16">
    <location>
        <begin position="464"/>
        <end position="486"/>
    </location>
</feature>
<dbReference type="CDD" id="cd03875">
    <property type="entry name" value="M28_Fxna_like"/>
    <property type="match status" value="1"/>
</dbReference>
<evidence type="ECO:0000256" key="12">
    <source>
        <dbReference type="ARBA" id="ARBA00023049"/>
    </source>
</evidence>
<dbReference type="GO" id="GO:0008235">
    <property type="term" value="F:metalloexopeptidase activity"/>
    <property type="evidence" value="ECO:0007669"/>
    <property type="project" value="InterPro"/>
</dbReference>
<evidence type="ECO:0000256" key="4">
    <source>
        <dbReference type="ARBA" id="ARBA00010918"/>
    </source>
</evidence>
<feature type="transmembrane region" description="Helical" evidence="16">
    <location>
        <begin position="626"/>
        <end position="648"/>
    </location>
</feature>
<evidence type="ECO:0000256" key="2">
    <source>
        <dbReference type="ARBA" id="ARBA00003273"/>
    </source>
</evidence>
<dbReference type="Gene3D" id="3.40.630.10">
    <property type="entry name" value="Zn peptidases"/>
    <property type="match status" value="1"/>
</dbReference>
<sequence length="929" mass="101520">MNFRSFIAPALAFRTIPNTIFLVVAYVVIIASVLLTNELPAVGKADKPNNGLGLNITEAWADLHTIAARPHPYNSHANDAVRKYILSRLRAIPSVEIANDLLSNGSWASPTYATYFEGTNLLVKIDGENPDLDGVLFSAHYDSVSTASGATDDGMGVVTLLQLVRYFAQHRRKRTAIFNINNGEEDWLNGAHAFMQHPWSNLTSTFLNLEGASSGGRPLLFRSTSRKPLAAFHVKHPHANVLSADAFARGLIRSGTDYSVYTPQMQGLDLAFYTGRSRYHTKFDSIPHLEGGRRALWAMMESAWGAGLALLDAPEGGSGGDAVYFDLFAAALIVFSQKAMWIFDIVFLAIVPVVVLAERIIQRRHVTTWDWTWMRFWAALVLTAGVQAGLVTAYVWLNPYIGYSAPYLVVLSFFAISYLTLFFPLVLPGHAHAQKQTVLLQALILAYILLLIGTISLPQLGGTYALSALAGCIFLGWAVGAVEGLLETQNGEDEHSEADATGERRYVRGIRYDAIEGAEPEVPGEEIQTEPTEITPLIHQRPAQNGSAPKGDTTEGGAIGWWIVQMLLVVPIPVILISHIGIMFIGSMAQTLGDGGGVAVLYTPLAALTFLLLLPATPFIHKAHNGIAYLLAFVFVVTVVYTSGLLTLKSDTGPGFPFSQDAPVKAYFQQRVEILPSTSNFTSSLDIMPIHSKSISANVSITTYLTGVPYYLDRFLIPSLPSAATSHAVCKPEEGTRRGLTTCSWESGRDLRPTPGWDTRVMKEHKDIGGANTNSTNVPKNPWLSGSVTRLSRRSARVVLRGVNTRSCRLYFDGAKVKKYTVLGSGKETGMQQGYEIGPSGLEEVRLWSRTWGRAFVVDVEFVDDSRPMQGRLACEWAEYESGRVGGNDRNGGGGKIPALEEVLKFLPRWATVTKAADGLVEVWSVWQL</sequence>
<evidence type="ECO:0000256" key="16">
    <source>
        <dbReference type="SAM" id="Phobius"/>
    </source>
</evidence>
<feature type="transmembrane region" description="Helical" evidence="16">
    <location>
        <begin position="339"/>
        <end position="357"/>
    </location>
</feature>
<dbReference type="EC" id="3.4.-.-" evidence="15"/>
<comment type="similarity">
    <text evidence="4 15">Belongs to the peptidase M28 family.</text>
</comment>
<keyword evidence="9 15" id="KW-0378">Hydrolase</keyword>
<evidence type="ECO:0000256" key="11">
    <source>
        <dbReference type="ARBA" id="ARBA00022989"/>
    </source>
</evidence>
<keyword evidence="10 15" id="KW-0862">Zinc</keyword>
<dbReference type="GO" id="GO:0046872">
    <property type="term" value="F:metal ion binding"/>
    <property type="evidence" value="ECO:0007669"/>
    <property type="project" value="UniProtKB-KW"/>
</dbReference>
<evidence type="ECO:0000256" key="5">
    <source>
        <dbReference type="ARBA" id="ARBA00022554"/>
    </source>
</evidence>
<proteinExistence type="inferred from homology"/>
<evidence type="ECO:0000256" key="15">
    <source>
        <dbReference type="RuleBase" id="RU361240"/>
    </source>
</evidence>
<dbReference type="SUPFAM" id="SSF53187">
    <property type="entry name" value="Zn-dependent exopeptidases"/>
    <property type="match status" value="1"/>
</dbReference>
<dbReference type="PANTHER" id="PTHR12147:SF58">
    <property type="entry name" value="VACUOLAR MEMBRANE PROTEASE"/>
    <property type="match status" value="1"/>
</dbReference>
<keyword evidence="5" id="KW-0926">Vacuole</keyword>
<dbReference type="AlphaFoldDB" id="A0A9P5Y766"/>
<feature type="transmembrane region" description="Helical" evidence="16">
    <location>
        <begin position="597"/>
        <end position="614"/>
    </location>
</feature>
<protein>
    <recommendedName>
        <fullName evidence="15">Peptide hydrolase</fullName>
        <ecNumber evidence="15">3.4.-.-</ecNumber>
    </recommendedName>
</protein>
<feature type="transmembrane region" description="Helical" evidence="16">
    <location>
        <begin position="12"/>
        <end position="35"/>
    </location>
</feature>
<evidence type="ECO:0000259" key="19">
    <source>
        <dbReference type="Pfam" id="PF22251"/>
    </source>
</evidence>
<comment type="function">
    <text evidence="2">May be involved in vacuolar sorting and osmoregulation.</text>
</comment>
<evidence type="ECO:0000256" key="3">
    <source>
        <dbReference type="ARBA" id="ARBA00004128"/>
    </source>
</evidence>
<dbReference type="GO" id="GO:0005774">
    <property type="term" value="C:vacuolar membrane"/>
    <property type="evidence" value="ECO:0007669"/>
    <property type="project" value="UniProtKB-SubCell"/>
</dbReference>
<evidence type="ECO:0000256" key="13">
    <source>
        <dbReference type="ARBA" id="ARBA00023136"/>
    </source>
</evidence>
<evidence type="ECO:0000256" key="10">
    <source>
        <dbReference type="ARBA" id="ARBA00022833"/>
    </source>
</evidence>
<keyword evidence="11 16" id="KW-1133">Transmembrane helix</keyword>
<name>A0A9P5Y766_9AGAR</name>
<dbReference type="Proteomes" id="UP000807353">
    <property type="component" value="Unassembled WGS sequence"/>
</dbReference>
<keyword evidence="13 16" id="KW-0472">Membrane</keyword>
<keyword evidence="14" id="KW-0325">Glycoprotein</keyword>
<feature type="transmembrane region" description="Helical" evidence="16">
    <location>
        <begin position="438"/>
        <end position="458"/>
    </location>
</feature>
<reference evidence="20" key="1">
    <citation type="submission" date="2020-11" db="EMBL/GenBank/DDBJ databases">
        <authorList>
            <consortium name="DOE Joint Genome Institute"/>
            <person name="Ahrendt S."/>
            <person name="Riley R."/>
            <person name="Andreopoulos W."/>
            <person name="Labutti K."/>
            <person name="Pangilinan J."/>
            <person name="Ruiz-Duenas F.J."/>
            <person name="Barrasa J.M."/>
            <person name="Sanchez-Garcia M."/>
            <person name="Camarero S."/>
            <person name="Miyauchi S."/>
            <person name="Serrano A."/>
            <person name="Linde D."/>
            <person name="Babiker R."/>
            <person name="Drula E."/>
            <person name="Ayuso-Fernandez I."/>
            <person name="Pacheco R."/>
            <person name="Padilla G."/>
            <person name="Ferreira P."/>
            <person name="Barriuso J."/>
            <person name="Kellner H."/>
            <person name="Castanera R."/>
            <person name="Alfaro M."/>
            <person name="Ramirez L."/>
            <person name="Pisabarro A.G."/>
            <person name="Kuo A."/>
            <person name="Tritt A."/>
            <person name="Lipzen A."/>
            <person name="He G."/>
            <person name="Yan M."/>
            <person name="Ng V."/>
            <person name="Cullen D."/>
            <person name="Martin F."/>
            <person name="Rosso M.-N."/>
            <person name="Henrissat B."/>
            <person name="Hibbett D."/>
            <person name="Martinez A.T."/>
            <person name="Grigoriev I.V."/>
        </authorList>
    </citation>
    <scope>NUCLEOTIDE SEQUENCE</scope>
    <source>
        <strain evidence="20">CBS 247.69</strain>
    </source>
</reference>
<dbReference type="InterPro" id="IPR053975">
    <property type="entry name" value="PFF1_C"/>
</dbReference>
<feature type="domain" description="Vacuolar membrane protease C-terminal" evidence="18">
    <location>
        <begin position="674"/>
        <end position="923"/>
    </location>
</feature>
<evidence type="ECO:0000256" key="14">
    <source>
        <dbReference type="ARBA" id="ARBA00023180"/>
    </source>
</evidence>
<feature type="domain" description="Vacuolar membrane protease transmembrane" evidence="19">
    <location>
        <begin position="528"/>
        <end position="622"/>
    </location>
</feature>
<dbReference type="InterPro" id="IPR045175">
    <property type="entry name" value="M28_fam"/>
</dbReference>
<dbReference type="PANTHER" id="PTHR12147">
    <property type="entry name" value="METALLOPEPTIDASE M28 FAMILY MEMBER"/>
    <property type="match status" value="1"/>
</dbReference>
<feature type="domain" description="Vacuolar membrane protease transmembrane" evidence="19">
    <location>
        <begin position="374"/>
        <end position="508"/>
    </location>
</feature>
<accession>A0A9P5Y766</accession>
<dbReference type="Pfam" id="PF22250">
    <property type="entry name" value="PFF1_C"/>
    <property type="match status" value="1"/>
</dbReference>
<evidence type="ECO:0000313" key="21">
    <source>
        <dbReference type="Proteomes" id="UP000807353"/>
    </source>
</evidence>
<dbReference type="InterPro" id="IPR053976">
    <property type="entry name" value="PFF1_TM"/>
</dbReference>
<feature type="transmembrane region" description="Helical" evidence="16">
    <location>
        <begin position="377"/>
        <end position="397"/>
    </location>
</feature>
<evidence type="ECO:0000256" key="6">
    <source>
        <dbReference type="ARBA" id="ARBA00022670"/>
    </source>
</evidence>
<keyword evidence="7 16" id="KW-0812">Transmembrane</keyword>
<dbReference type="OrthoDB" id="76293at2759"/>
<comment type="subcellular location">
    <subcellularLocation>
        <location evidence="3">Vacuole membrane</location>
        <topology evidence="3">Multi-pass membrane protein</topology>
    </subcellularLocation>
</comment>
<dbReference type="Pfam" id="PF04389">
    <property type="entry name" value="Peptidase_M28"/>
    <property type="match status" value="1"/>
</dbReference>
<keyword evidence="21" id="KW-1185">Reference proteome</keyword>
<organism evidence="20 21">
    <name type="scientific">Collybia nuda</name>
    <dbReference type="NCBI Taxonomy" id="64659"/>
    <lineage>
        <taxon>Eukaryota</taxon>
        <taxon>Fungi</taxon>
        <taxon>Dikarya</taxon>
        <taxon>Basidiomycota</taxon>
        <taxon>Agaricomycotina</taxon>
        <taxon>Agaricomycetes</taxon>
        <taxon>Agaricomycetidae</taxon>
        <taxon>Agaricales</taxon>
        <taxon>Tricholomatineae</taxon>
        <taxon>Clitocybaceae</taxon>
        <taxon>Collybia</taxon>
    </lineage>
</organism>
<gene>
    <name evidence="20" type="ORF">BDZ94DRAFT_1321670</name>
</gene>
<evidence type="ECO:0000256" key="9">
    <source>
        <dbReference type="ARBA" id="ARBA00022801"/>
    </source>
</evidence>
<evidence type="ECO:0000259" key="17">
    <source>
        <dbReference type="Pfam" id="PF04389"/>
    </source>
</evidence>
<dbReference type="InterPro" id="IPR048024">
    <property type="entry name" value="Fxna-like_M28_dom"/>
</dbReference>
<keyword evidence="8 15" id="KW-0479">Metal-binding</keyword>
<comment type="caution">
    <text evidence="20">The sequence shown here is derived from an EMBL/GenBank/DDBJ whole genome shotgun (WGS) entry which is preliminary data.</text>
</comment>
<dbReference type="Pfam" id="PF22251">
    <property type="entry name" value="PFF1_TM"/>
    <property type="match status" value="2"/>
</dbReference>
<evidence type="ECO:0000313" key="20">
    <source>
        <dbReference type="EMBL" id="KAF9463513.1"/>
    </source>
</evidence>
<evidence type="ECO:0000256" key="7">
    <source>
        <dbReference type="ARBA" id="ARBA00022692"/>
    </source>
</evidence>
<feature type="transmembrane region" description="Helical" evidence="16">
    <location>
        <begin position="559"/>
        <end position="585"/>
    </location>
</feature>
<keyword evidence="12" id="KW-0482">Metalloprotease</keyword>
<evidence type="ECO:0000256" key="8">
    <source>
        <dbReference type="ARBA" id="ARBA00022723"/>
    </source>
</evidence>
<evidence type="ECO:0000259" key="18">
    <source>
        <dbReference type="Pfam" id="PF22250"/>
    </source>
</evidence>
<dbReference type="EMBL" id="MU150261">
    <property type="protein sequence ID" value="KAF9463513.1"/>
    <property type="molecule type" value="Genomic_DNA"/>
</dbReference>
<dbReference type="GO" id="GO:0006508">
    <property type="term" value="P:proteolysis"/>
    <property type="evidence" value="ECO:0007669"/>
    <property type="project" value="UniProtKB-KW"/>
</dbReference>
<evidence type="ECO:0000256" key="1">
    <source>
        <dbReference type="ARBA" id="ARBA00001947"/>
    </source>
</evidence>
<comment type="cofactor">
    <cofactor evidence="1">
        <name>Zn(2+)</name>
        <dbReference type="ChEBI" id="CHEBI:29105"/>
    </cofactor>
</comment>